<dbReference type="Proteomes" id="UP000663866">
    <property type="component" value="Unassembled WGS sequence"/>
</dbReference>
<dbReference type="InterPro" id="IPR015421">
    <property type="entry name" value="PyrdxlP-dep_Trfase_major"/>
</dbReference>
<keyword evidence="5" id="KW-0456">Lyase</keyword>
<dbReference type="PANTHER" id="PTHR43277">
    <property type="entry name" value="ARGININE DECARBOXYLASE"/>
    <property type="match status" value="1"/>
</dbReference>
<sequence>MPMEIKKEVIKNHFKVQTCALRCPFKDRPVFILEMALKSDQTTSTMSNGVDSVDQTQMPFLESLLREKNFRPTSFHMPGHKGTKEHHPMLLDYFGCDLNAADLVEINQNIDYLHSPKGALLKAQKLAAAAYGADETFFLINGSTVGNMAAIMSVVGPGQKIIMPRASHRSVYGAIVLSGAIPVYIEPDYHPDVGFPLAVSVQAVRVLLEKHPDVIAIHLTSPNYYGVLSDIGAICKLAHSHKVALLVDEAHGSHLGLHPDWPKSAVSMQADIIVQSTHKTQGSLTQSAMLHLNNNGLVNRTRVAQMLSLLQSSSPSSILLASLDETRMQMATEGRARLAITLALAQKVRDTIRKTDGLWCYGDELIGVTGIFAIDPSKLIIRVNDIGLSGFKASEILRSEYKVEVEFADLRQIICSLTIADTEYTTDLLIDALHHLSKHHRQTDHTDFMRIKLPDGLPRSVINVRDAYFTTKTRRVSLDEGVGHVLVESIIPYPPGVPLLVPGEIMEQHHLDFLRYFLDKGGYLVGMADPNFRTVSIVDT</sequence>
<name>A0A819NIM9_9BILA</name>
<protein>
    <recommendedName>
        <fullName evidence="6">Orn/Lys/Arg decarboxylases family 1 pyridoxal-P attachment site domain-containing protein</fullName>
    </recommendedName>
</protein>
<evidence type="ECO:0000256" key="2">
    <source>
        <dbReference type="ARBA" id="ARBA00010671"/>
    </source>
</evidence>
<evidence type="ECO:0000256" key="3">
    <source>
        <dbReference type="ARBA" id="ARBA00022793"/>
    </source>
</evidence>
<evidence type="ECO:0000256" key="1">
    <source>
        <dbReference type="ARBA" id="ARBA00001933"/>
    </source>
</evidence>
<gene>
    <name evidence="7" type="ORF">OVN521_LOCUS14741</name>
</gene>
<dbReference type="Pfam" id="PF03711">
    <property type="entry name" value="OKR_DC_1_C"/>
    <property type="match status" value="1"/>
</dbReference>
<evidence type="ECO:0000313" key="8">
    <source>
        <dbReference type="Proteomes" id="UP000663866"/>
    </source>
</evidence>
<dbReference type="InterPro" id="IPR015424">
    <property type="entry name" value="PyrdxlP-dep_Trfase"/>
</dbReference>
<evidence type="ECO:0000313" key="7">
    <source>
        <dbReference type="EMBL" id="CAF3995547.1"/>
    </source>
</evidence>
<keyword evidence="8" id="KW-1185">Reference proteome</keyword>
<dbReference type="InterPro" id="IPR052357">
    <property type="entry name" value="Orn_Lys_Arg_decarboxylase-I"/>
</dbReference>
<evidence type="ECO:0000256" key="5">
    <source>
        <dbReference type="ARBA" id="ARBA00023239"/>
    </source>
</evidence>
<accession>A0A819NIM9</accession>
<dbReference type="GO" id="GO:0016831">
    <property type="term" value="F:carboxy-lyase activity"/>
    <property type="evidence" value="ECO:0007669"/>
    <property type="project" value="UniProtKB-KW"/>
</dbReference>
<dbReference type="Pfam" id="PF01276">
    <property type="entry name" value="OKR_DC_1"/>
    <property type="match status" value="1"/>
</dbReference>
<reference evidence="7" key="1">
    <citation type="submission" date="2021-02" db="EMBL/GenBank/DDBJ databases">
        <authorList>
            <person name="Nowell W R."/>
        </authorList>
    </citation>
    <scope>NUCLEOTIDE SEQUENCE</scope>
</reference>
<keyword evidence="4" id="KW-0663">Pyridoxal phosphate</keyword>
<keyword evidence="3" id="KW-0210">Decarboxylase</keyword>
<organism evidence="7 8">
    <name type="scientific">Rotaria magnacalcarata</name>
    <dbReference type="NCBI Taxonomy" id="392030"/>
    <lineage>
        <taxon>Eukaryota</taxon>
        <taxon>Metazoa</taxon>
        <taxon>Spiralia</taxon>
        <taxon>Gnathifera</taxon>
        <taxon>Rotifera</taxon>
        <taxon>Eurotatoria</taxon>
        <taxon>Bdelloidea</taxon>
        <taxon>Philodinida</taxon>
        <taxon>Philodinidae</taxon>
        <taxon>Rotaria</taxon>
    </lineage>
</organism>
<comment type="similarity">
    <text evidence="2">Belongs to the Orn/Lys/Arg decarboxylase class-I family.</text>
</comment>
<comment type="cofactor">
    <cofactor evidence="1">
        <name>pyridoxal 5'-phosphate</name>
        <dbReference type="ChEBI" id="CHEBI:597326"/>
    </cofactor>
</comment>
<evidence type="ECO:0000256" key="4">
    <source>
        <dbReference type="ARBA" id="ARBA00022898"/>
    </source>
</evidence>
<dbReference type="PANTHER" id="PTHR43277:SF4">
    <property type="entry name" value="ARGININE DECARBOXYLASE"/>
    <property type="match status" value="1"/>
</dbReference>
<dbReference type="InterPro" id="IPR008286">
    <property type="entry name" value="Prn/Lys/Arg_de-COase_C"/>
</dbReference>
<proteinExistence type="inferred from homology"/>
<dbReference type="Gene3D" id="3.90.100.10">
    <property type="entry name" value="Orn/Lys/Arg decarboxylase, C-terminal domain"/>
    <property type="match status" value="1"/>
</dbReference>
<dbReference type="SUPFAM" id="SSF53383">
    <property type="entry name" value="PLP-dependent transferases"/>
    <property type="match status" value="1"/>
</dbReference>
<dbReference type="AlphaFoldDB" id="A0A819NIM9"/>
<dbReference type="InterPro" id="IPR000310">
    <property type="entry name" value="Orn/Lys/Arg_deCO2ase_major_dom"/>
</dbReference>
<evidence type="ECO:0000259" key="6">
    <source>
        <dbReference type="PROSITE" id="PS00703"/>
    </source>
</evidence>
<feature type="domain" description="Orn/Lys/Arg decarboxylases family 1 pyridoxal-P attachment site" evidence="6">
    <location>
        <begin position="274"/>
        <end position="288"/>
    </location>
</feature>
<dbReference type="EMBL" id="CAJOBG010002272">
    <property type="protein sequence ID" value="CAF3995547.1"/>
    <property type="molecule type" value="Genomic_DNA"/>
</dbReference>
<comment type="caution">
    <text evidence="7">The sequence shown here is derived from an EMBL/GenBank/DDBJ whole genome shotgun (WGS) entry which is preliminary data.</text>
</comment>
<dbReference type="PROSITE" id="PS00703">
    <property type="entry name" value="OKR_DC_1"/>
    <property type="match status" value="1"/>
</dbReference>
<dbReference type="Gene3D" id="3.40.640.10">
    <property type="entry name" value="Type I PLP-dependent aspartate aminotransferase-like (Major domain)"/>
    <property type="match status" value="1"/>
</dbReference>